<organism evidence="1 2">
    <name type="scientific">Bipolaricaulis sibiricus</name>
    <dbReference type="NCBI Taxonomy" id="2501609"/>
    <lineage>
        <taxon>Bacteria</taxon>
        <taxon>Candidatus Bipolaricaulota</taxon>
        <taxon>Candidatus Bipolaricaulia</taxon>
        <taxon>Candidatus Bipolaricaulales</taxon>
        <taxon>Candidatus Bipolaricaulaceae</taxon>
        <taxon>Candidatus Bipolaricaulis</taxon>
    </lineage>
</organism>
<dbReference type="AlphaFoldDB" id="A0A410FW35"/>
<dbReference type="Proteomes" id="UP000287233">
    <property type="component" value="Chromosome"/>
</dbReference>
<protein>
    <submittedName>
        <fullName evidence="1">Uncharacterized protein</fullName>
    </submittedName>
</protein>
<dbReference type="KEGG" id="bih:BIP78_1467"/>
<reference evidence="2" key="1">
    <citation type="submission" date="2018-12" db="EMBL/GenBank/DDBJ databases">
        <title>Complete genome sequence of an uncultured bacterium of the candidate phylum Bipolaricaulota.</title>
        <authorList>
            <person name="Kadnikov V.V."/>
            <person name="Mardanov A.V."/>
            <person name="Beletsky A.V."/>
            <person name="Frank Y.A."/>
            <person name="Karnachuk O.V."/>
            <person name="Ravin N.V."/>
        </authorList>
    </citation>
    <scope>NUCLEOTIDE SEQUENCE [LARGE SCALE GENOMIC DNA]</scope>
</reference>
<proteinExistence type="predicted"/>
<accession>A0A410FW35</accession>
<sequence length="429" mass="45447">MRRGIMGVLLALVAVSALGTEIRLEASADPAPTVPLAGTFRVVMAEATETTGTATLVVLRTGTVVRVSLKRVGDRLESEPIHVSRSCDPAPAPAVVVELGDTIVIATEAGGGRCAMARVGPRDPGQRVLAVDRLNNDSMVWERAIAVEPALFRVTLHDLSLDTTCGADRAAVELTVGETATTLQLTEDAGTSGRFVVEIAVSVRPDGSDLKLLVTDVDKKALLETQATDGGVMRLQRGDLAVQLPVALLPVQLSAEEVTLPLPCSGELRVVQPTKPDEVRWFVDGAIQHAQGTTFPLCPDTPRTLRVAVLVRQGLRWGRAEATVVFVPPVKVSFVAADGATPVEGPWSHGEYLRVKIENVRGELRGIVVGRLGPAPRPCELPVEAVGGGTFLSIPFRPADLGFCGGDALWAQVVDPRGCSNAYDVLQLR</sequence>
<evidence type="ECO:0000313" key="1">
    <source>
        <dbReference type="EMBL" id="QAA77233.1"/>
    </source>
</evidence>
<dbReference type="EMBL" id="CP034928">
    <property type="protein sequence ID" value="QAA77233.1"/>
    <property type="molecule type" value="Genomic_DNA"/>
</dbReference>
<name>A0A410FW35_BIPS1</name>
<evidence type="ECO:0000313" key="2">
    <source>
        <dbReference type="Proteomes" id="UP000287233"/>
    </source>
</evidence>
<gene>
    <name evidence="1" type="ORF">BIP78_1467</name>
</gene>